<dbReference type="PANTHER" id="PTHR33375:SF1">
    <property type="entry name" value="CHROMOSOME-PARTITIONING PROTEIN PARB-RELATED"/>
    <property type="match status" value="1"/>
</dbReference>
<protein>
    <recommendedName>
        <fullName evidence="2">ParB-like N-terminal domain-containing protein</fullName>
    </recommendedName>
</protein>
<dbReference type="AlphaFoldDB" id="A0A1A2V893"/>
<proteinExistence type="predicted"/>
<name>A0A1A2V893_9MYCO</name>
<dbReference type="InterPro" id="IPR050336">
    <property type="entry name" value="Chromosome_partition/occlusion"/>
</dbReference>
<sequence length="318" mass="34562">MGAEIISIVKTPHFCELPISEIVIEGRSRSDLGDVQSLADSIQAIGLIHPVAVYPDHSLIAGERRLAALRLLGRQTVPVVVVHTLHDEVDRLLAERDENTCRKDFTASELVAIGRRLEELERPKAQERKAQGRRNGANARWGDGDASGSTEPQASIGKKKTDQVIGEALGVSPSTYKRAKTVVNATEDADLAVADVAREQLAKLDAGETSYSAADQAVRDARAKKEAIDFNDPLVDAEVAEPEVIPGVPTKVHGPRQNHLKMLSRIIVSLSGTAMALDGIEEVNDTVNAEEARRLMSDLSPSIRSLNRINKLLKERTK</sequence>
<feature type="domain" description="ParB-like N-terminal" evidence="2">
    <location>
        <begin position="15"/>
        <end position="100"/>
    </location>
</feature>
<dbReference type="EMBL" id="LZHX01000087">
    <property type="protein sequence ID" value="OBF14436.1"/>
    <property type="molecule type" value="Genomic_DNA"/>
</dbReference>
<evidence type="ECO:0000259" key="2">
    <source>
        <dbReference type="SMART" id="SM00470"/>
    </source>
</evidence>
<evidence type="ECO:0000313" key="4">
    <source>
        <dbReference type="Proteomes" id="UP000093779"/>
    </source>
</evidence>
<dbReference type="Gene3D" id="3.90.1530.30">
    <property type="match status" value="1"/>
</dbReference>
<reference evidence="3 4" key="1">
    <citation type="submission" date="2016-06" db="EMBL/GenBank/DDBJ databases">
        <authorList>
            <person name="Kjaerup R.B."/>
            <person name="Dalgaard T.S."/>
            <person name="Juul-Madsen H.R."/>
        </authorList>
    </citation>
    <scope>NUCLEOTIDE SEQUENCE [LARGE SCALE GENOMIC DNA]</scope>
    <source>
        <strain evidence="3 4">ACS1953</strain>
    </source>
</reference>
<evidence type="ECO:0000256" key="1">
    <source>
        <dbReference type="SAM" id="MobiDB-lite"/>
    </source>
</evidence>
<comment type="caution">
    <text evidence="3">The sequence shown here is derived from an EMBL/GenBank/DDBJ whole genome shotgun (WGS) entry which is preliminary data.</text>
</comment>
<organism evidence="3 4">
    <name type="scientific">Mycolicibacterium conceptionense</name>
    <dbReference type="NCBI Taxonomy" id="451644"/>
    <lineage>
        <taxon>Bacteria</taxon>
        <taxon>Bacillati</taxon>
        <taxon>Actinomycetota</taxon>
        <taxon>Actinomycetes</taxon>
        <taxon>Mycobacteriales</taxon>
        <taxon>Mycobacteriaceae</taxon>
        <taxon>Mycolicibacterium</taxon>
    </lineage>
</organism>
<dbReference type="Proteomes" id="UP000093779">
    <property type="component" value="Unassembled WGS sequence"/>
</dbReference>
<dbReference type="RefSeq" id="WP_064899042.1">
    <property type="nucleotide sequence ID" value="NZ_LZHX01000087.1"/>
</dbReference>
<dbReference type="SMART" id="SM00470">
    <property type="entry name" value="ParB"/>
    <property type="match status" value="1"/>
</dbReference>
<dbReference type="GO" id="GO:0045881">
    <property type="term" value="P:positive regulation of sporulation resulting in formation of a cellular spore"/>
    <property type="evidence" value="ECO:0007669"/>
    <property type="project" value="TreeGrafter"/>
</dbReference>
<evidence type="ECO:0000313" key="3">
    <source>
        <dbReference type="EMBL" id="OBF14436.1"/>
    </source>
</evidence>
<dbReference type="SUPFAM" id="SSF110849">
    <property type="entry name" value="ParB/Sulfiredoxin"/>
    <property type="match status" value="1"/>
</dbReference>
<feature type="region of interest" description="Disordered" evidence="1">
    <location>
        <begin position="122"/>
        <end position="161"/>
    </location>
</feature>
<dbReference type="InterPro" id="IPR036086">
    <property type="entry name" value="ParB/Sulfiredoxin_sf"/>
</dbReference>
<dbReference type="InterPro" id="IPR003115">
    <property type="entry name" value="ParB_N"/>
</dbReference>
<dbReference type="GO" id="GO:0005694">
    <property type="term" value="C:chromosome"/>
    <property type="evidence" value="ECO:0007669"/>
    <property type="project" value="TreeGrafter"/>
</dbReference>
<gene>
    <name evidence="3" type="ORF">A5726_25085</name>
</gene>
<accession>A0A1A2V893</accession>
<dbReference type="GO" id="GO:0007059">
    <property type="term" value="P:chromosome segregation"/>
    <property type="evidence" value="ECO:0007669"/>
    <property type="project" value="TreeGrafter"/>
</dbReference>
<dbReference type="PANTHER" id="PTHR33375">
    <property type="entry name" value="CHROMOSOME-PARTITIONING PROTEIN PARB-RELATED"/>
    <property type="match status" value="1"/>
</dbReference>
<dbReference type="Pfam" id="PF02195">
    <property type="entry name" value="ParB_N"/>
    <property type="match status" value="1"/>
</dbReference>